<sequence length="175" mass="20083">MWQDKEKAPRVPTSQWGYMLHINGHKLQPDKMIRFRLRAKHFSVPGGHTLTFDQTGNAYFWSNPGFGGYVYKGKISKRTVKFRLTHQILRHIPGTRIQSMGYNQVRKRLLLISDGSIASFSANRLKGHGSLTNHNFEWTKFKPIREFEGVAYDGSSHGNLLVNHCPEVLQADKAF</sequence>
<organism evidence="1 2">
    <name type="scientific">Lentilactobacillus kosonis</name>
    <dbReference type="NCBI Taxonomy" id="2810561"/>
    <lineage>
        <taxon>Bacteria</taxon>
        <taxon>Bacillati</taxon>
        <taxon>Bacillota</taxon>
        <taxon>Bacilli</taxon>
        <taxon>Lactobacillales</taxon>
        <taxon>Lactobacillaceae</taxon>
        <taxon>Lentilactobacillus</taxon>
    </lineage>
</organism>
<dbReference type="Proteomes" id="UP000286974">
    <property type="component" value="Unassembled WGS sequence"/>
</dbReference>
<evidence type="ECO:0000313" key="2">
    <source>
        <dbReference type="Proteomes" id="UP000286974"/>
    </source>
</evidence>
<gene>
    <name evidence="1" type="ORF">NBRC111893_896</name>
</gene>
<keyword evidence="2" id="KW-1185">Reference proteome</keyword>
<name>A0A401FK29_9LACO</name>
<dbReference type="STRING" id="1138822.PL11_003605"/>
<protein>
    <submittedName>
        <fullName evidence="1">Extracellular protein</fullName>
    </submittedName>
</protein>
<proteinExistence type="predicted"/>
<accession>A0A401FK29</accession>
<comment type="caution">
    <text evidence="1">The sequence shown here is derived from an EMBL/GenBank/DDBJ whole genome shotgun (WGS) entry which is preliminary data.</text>
</comment>
<dbReference type="EMBL" id="BEXA01000002">
    <property type="protein sequence ID" value="GAY72750.1"/>
    <property type="molecule type" value="Genomic_DNA"/>
</dbReference>
<evidence type="ECO:0000313" key="1">
    <source>
        <dbReference type="EMBL" id="GAY72750.1"/>
    </source>
</evidence>
<dbReference type="AlphaFoldDB" id="A0A401FK29"/>
<reference evidence="1 2" key="1">
    <citation type="submission" date="2017-11" db="EMBL/GenBank/DDBJ databases">
        <title>Draft Genome Sequence of Lactobacillus curieae NBRC 111893 isolated from Koso, a Japanese sugar-Vegetable Fermented Beverage.</title>
        <authorList>
            <person name="Chiou T.Y."/>
            <person name="Oshima K."/>
            <person name="Suda W."/>
            <person name="Hattori M."/>
            <person name="Takahashi T."/>
        </authorList>
    </citation>
    <scope>NUCLEOTIDE SEQUENCE [LARGE SCALE GENOMIC DNA]</scope>
    <source>
        <strain evidence="1 2">NBRC111893</strain>
    </source>
</reference>